<comment type="caution">
    <text evidence="4">The sequence shown here is derived from an EMBL/GenBank/DDBJ whole genome shotgun (WGS) entry which is preliminary data.</text>
</comment>
<dbReference type="GO" id="GO:0003796">
    <property type="term" value="F:lysozyme activity"/>
    <property type="evidence" value="ECO:0007669"/>
    <property type="project" value="UniProtKB-EC"/>
</dbReference>
<dbReference type="GO" id="GO:0009253">
    <property type="term" value="P:peptidoglycan catabolic process"/>
    <property type="evidence" value="ECO:0007669"/>
    <property type="project" value="InterPro"/>
</dbReference>
<dbReference type="InterPro" id="IPR023346">
    <property type="entry name" value="Lysozyme-like_dom_sf"/>
</dbReference>
<dbReference type="GO" id="GO:0016998">
    <property type="term" value="P:cell wall macromolecule catabolic process"/>
    <property type="evidence" value="ECO:0007669"/>
    <property type="project" value="InterPro"/>
</dbReference>
<dbReference type="RefSeq" id="WP_126751603.1">
    <property type="nucleotide sequence ID" value="NZ_JBHUMT010000016.1"/>
</dbReference>
<dbReference type="GO" id="GO:0031640">
    <property type="term" value="P:killing of cells of another organism"/>
    <property type="evidence" value="ECO:0007669"/>
    <property type="project" value="UniProtKB-KW"/>
</dbReference>
<keyword evidence="1 3" id="KW-0929">Antimicrobial</keyword>
<reference evidence="4 5" key="1">
    <citation type="journal article" date="2011" name="Front. Microbiol.">
        <title>Genomic signatures of strain selection and enhancement in Bacillus atrophaeus var. globigii, a historical biowarfare simulant.</title>
        <authorList>
            <person name="Gibbons H.S."/>
            <person name="Broomall S.M."/>
            <person name="McNew L.A."/>
            <person name="Daligault H."/>
            <person name="Chapman C."/>
            <person name="Bruce D."/>
            <person name="Karavis M."/>
            <person name="Krepps M."/>
            <person name="McGregor P.A."/>
            <person name="Hong C."/>
            <person name="Park K.H."/>
            <person name="Akmal A."/>
            <person name="Feldman A."/>
            <person name="Lin J.S."/>
            <person name="Chang W.E."/>
            <person name="Higgs B.W."/>
            <person name="Demirev P."/>
            <person name="Lindquist J."/>
            <person name="Liem A."/>
            <person name="Fochler E."/>
            <person name="Read T.D."/>
            <person name="Tapia R."/>
            <person name="Johnson S."/>
            <person name="Bishop-Lilly K.A."/>
            <person name="Detter C."/>
            <person name="Han C."/>
            <person name="Sozhamannan S."/>
            <person name="Rosenzweig C.N."/>
            <person name="Skowronski E.W."/>
        </authorList>
    </citation>
    <scope>NUCLEOTIDE SEQUENCE [LARGE SCALE GENOMIC DNA]</scope>
    <source>
        <strain evidence="4 5">TPS4-2</strain>
    </source>
</reference>
<dbReference type="SUPFAM" id="SSF53955">
    <property type="entry name" value="Lysozyme-like"/>
    <property type="match status" value="1"/>
</dbReference>
<dbReference type="InterPro" id="IPR023347">
    <property type="entry name" value="Lysozyme_dom_sf"/>
</dbReference>
<dbReference type="InterPro" id="IPR002196">
    <property type="entry name" value="Glyco_hydro_24"/>
</dbReference>
<sequence>MDYQPQYLVAEKLLRDHEGEVKNARGRHIAYKCPAGKITVGVGRNLEDLGLSDDEVSYLLKNDIKRVEQELKSNFSFYDRLNASRKAVLIDMCFNIGLPKILLFENMIQALEGGDFDRAADEMLDSRWAKQVGRRADRLSAIMRSES</sequence>
<dbReference type="AlphaFoldDB" id="A0A432YXE4"/>
<protein>
    <recommendedName>
        <fullName evidence="3">Lysozyme</fullName>
        <ecNumber evidence="3">3.2.1.17</ecNumber>
    </recommendedName>
</protein>
<evidence type="ECO:0000313" key="4">
    <source>
        <dbReference type="EMBL" id="RUO67977.1"/>
    </source>
</evidence>
<evidence type="ECO:0000256" key="1">
    <source>
        <dbReference type="ARBA" id="ARBA00022529"/>
    </source>
</evidence>
<dbReference type="PANTHER" id="PTHR37406:SF1">
    <property type="entry name" value="T4-TYPE LYSOZYME 1-RELATED"/>
    <property type="match status" value="1"/>
</dbReference>
<dbReference type="GO" id="GO:0042742">
    <property type="term" value="P:defense response to bacterium"/>
    <property type="evidence" value="ECO:0007669"/>
    <property type="project" value="UniProtKB-KW"/>
</dbReference>
<proteinExistence type="inferred from homology"/>
<comment type="catalytic activity">
    <reaction evidence="3">
        <text>Hydrolysis of (1-&gt;4)-beta-linkages between N-acetylmuramic acid and N-acetyl-D-glucosamine residues in a peptidoglycan and between N-acetyl-D-glucosamine residues in chitodextrins.</text>
        <dbReference type="EC" id="3.2.1.17"/>
    </reaction>
</comment>
<keyword evidence="2 3" id="KW-0081">Bacteriolytic enzyme</keyword>
<keyword evidence="3" id="KW-0378">Hydrolase</keyword>
<gene>
    <name evidence="4" type="ORF">CWI73_03735</name>
</gene>
<dbReference type="InterPro" id="IPR052619">
    <property type="entry name" value="Phage_lysozyme-like"/>
</dbReference>
<accession>A0A432YXE4</accession>
<dbReference type="Pfam" id="PF00959">
    <property type="entry name" value="Phage_lysozyme"/>
    <property type="match status" value="1"/>
</dbReference>
<evidence type="ECO:0000313" key="5">
    <source>
        <dbReference type="Proteomes" id="UP000288361"/>
    </source>
</evidence>
<organism evidence="4 5">
    <name type="scientific">Idiomarina piscisalsi</name>
    <dbReference type="NCBI Taxonomy" id="1096243"/>
    <lineage>
        <taxon>Bacteria</taxon>
        <taxon>Pseudomonadati</taxon>
        <taxon>Pseudomonadota</taxon>
        <taxon>Gammaproteobacteria</taxon>
        <taxon>Alteromonadales</taxon>
        <taxon>Idiomarinaceae</taxon>
        <taxon>Idiomarina</taxon>
    </lineage>
</organism>
<dbReference type="EMBL" id="PIQA01000001">
    <property type="protein sequence ID" value="RUO67977.1"/>
    <property type="molecule type" value="Genomic_DNA"/>
</dbReference>
<comment type="similarity">
    <text evidence="3">Belongs to the glycosyl hydrolase 24 family.</text>
</comment>
<dbReference type="Proteomes" id="UP000288361">
    <property type="component" value="Unassembled WGS sequence"/>
</dbReference>
<evidence type="ECO:0000256" key="2">
    <source>
        <dbReference type="ARBA" id="ARBA00022638"/>
    </source>
</evidence>
<keyword evidence="3" id="KW-0326">Glycosidase</keyword>
<dbReference type="EC" id="3.2.1.17" evidence="3"/>
<name>A0A432YXE4_9GAMM</name>
<dbReference type="PANTHER" id="PTHR37406">
    <property type="entry name" value="T4-TYPE LYSOZYME 1-RELATED"/>
    <property type="match status" value="1"/>
</dbReference>
<dbReference type="Gene3D" id="1.10.530.40">
    <property type="match status" value="1"/>
</dbReference>
<evidence type="ECO:0000256" key="3">
    <source>
        <dbReference type="RuleBase" id="RU003788"/>
    </source>
</evidence>